<reference evidence="2" key="1">
    <citation type="submission" date="2019-04" db="EMBL/GenBank/DDBJ databases">
        <authorList>
            <person name="Brambilla D."/>
        </authorList>
    </citation>
    <scope>NUCLEOTIDE SEQUENCE</scope>
    <source>
        <strain evidence="2">BAL1</strain>
    </source>
</reference>
<keyword evidence="1" id="KW-0812">Transmembrane</keyword>
<evidence type="ECO:0000313" key="2">
    <source>
        <dbReference type="EMBL" id="VHO04943.1"/>
    </source>
</evidence>
<feature type="transmembrane region" description="Helical" evidence="1">
    <location>
        <begin position="55"/>
        <end position="73"/>
    </location>
</feature>
<gene>
    <name evidence="2" type="ORF">BAL341_2204</name>
</gene>
<dbReference type="AlphaFoldDB" id="A0A486XQR9"/>
<proteinExistence type="predicted"/>
<keyword evidence="1" id="KW-0472">Membrane</keyword>
<sequence length="478" mass="53755">MLDRRHSPKFLNRFVRSKSLRLTKNQSLTDDFVLYFCHWSNNWQDAVRYTWLKRLLITFFAVLMLAILLFFSITSAEKIQPRSISSDDVRLSHQVLTETVDTLRNNTGRIALQFDQQQLDALMNVASYALPQARFSIVISPYGVAISVQAPLFFHSRSIRAGCLLLNDGTRFAIVQCQLGKLPVPAFVANWILQQAVKKAVTAPADEQLLRLFASGRLTDERLVFIDDNASPIALNLQNTLYSPVALLQDTPVLAPDIVFYLNELKQLQRQYPGERRLAFFALNLLNTAHQRRASGSHSSQYHDATWALIVAFGNRKFIHFANNTVPANQVGRRFVPAILSNRRDLAQHFLYSAAFKLLSSAQLSEQIGNLKELMDAAEGGSGFSFVDLAADRAGIQFALQLDQLQHAQLPLYNSISFEQAIIPPLHDLPEGLSEQQLAQLYGGYEGEGFKQLEQEIMARIAALPLYRHTVIAGPEAQ</sequence>
<name>A0A486XQR9_9GAMM</name>
<keyword evidence="1" id="KW-1133">Transmembrane helix</keyword>
<protein>
    <submittedName>
        <fullName evidence="2">Uncharacterized protein</fullName>
    </submittedName>
</protein>
<organism evidence="2">
    <name type="scientific">Rheinheimera sp. BAL341</name>
    <dbReference type="NCBI Taxonomy" id="1708203"/>
    <lineage>
        <taxon>Bacteria</taxon>
        <taxon>Pseudomonadati</taxon>
        <taxon>Pseudomonadota</taxon>
        <taxon>Gammaproteobacteria</taxon>
        <taxon>Chromatiales</taxon>
        <taxon>Chromatiaceae</taxon>
        <taxon>Rheinheimera</taxon>
    </lineage>
</organism>
<accession>A0A486XQR9</accession>
<dbReference type="EMBL" id="CAAJGR010000118">
    <property type="protein sequence ID" value="VHO04943.1"/>
    <property type="molecule type" value="Genomic_DNA"/>
</dbReference>
<evidence type="ECO:0000256" key="1">
    <source>
        <dbReference type="SAM" id="Phobius"/>
    </source>
</evidence>